<accession>A0A285UDZ0</accession>
<evidence type="ECO:0000313" key="3">
    <source>
        <dbReference type="EMBL" id="SOC38511.1"/>
    </source>
</evidence>
<organism evidence="3 4">
    <name type="scientific">Ureibacillus acetophenoni</name>
    <dbReference type="NCBI Taxonomy" id="614649"/>
    <lineage>
        <taxon>Bacteria</taxon>
        <taxon>Bacillati</taxon>
        <taxon>Bacillota</taxon>
        <taxon>Bacilli</taxon>
        <taxon>Bacillales</taxon>
        <taxon>Caryophanaceae</taxon>
        <taxon>Ureibacillus</taxon>
    </lineage>
</organism>
<dbReference type="InterPro" id="IPR007035">
    <property type="entry name" value="Peptidase_M55"/>
</dbReference>
<reference evidence="4" key="1">
    <citation type="submission" date="2017-08" db="EMBL/GenBank/DDBJ databases">
        <authorList>
            <person name="Varghese N."/>
            <person name="Submissions S."/>
        </authorList>
    </citation>
    <scope>NUCLEOTIDE SEQUENCE [LARGE SCALE GENOMIC DNA]</scope>
    <source>
        <strain evidence="4">JC23</strain>
    </source>
</reference>
<evidence type="ECO:0000256" key="2">
    <source>
        <dbReference type="PIRSR" id="PIRSR015853-2"/>
    </source>
</evidence>
<feature type="binding site" evidence="2">
    <location>
        <position position="8"/>
    </location>
    <ligand>
        <name>Zn(2+)</name>
        <dbReference type="ChEBI" id="CHEBI:29105"/>
        <label>2</label>
    </ligand>
</feature>
<feature type="binding site" evidence="2">
    <location>
        <position position="104"/>
    </location>
    <ligand>
        <name>Zn(2+)</name>
        <dbReference type="ChEBI" id="CHEBI:29105"/>
        <label>2</label>
    </ligand>
</feature>
<dbReference type="CDD" id="cd08663">
    <property type="entry name" value="DAP_dppA_1"/>
    <property type="match status" value="1"/>
</dbReference>
<keyword evidence="2" id="KW-0862">Zinc</keyword>
<keyword evidence="2" id="KW-0479">Metal-binding</keyword>
<proteinExistence type="predicted"/>
<feature type="binding site" evidence="2">
    <location>
        <position position="134"/>
    </location>
    <ligand>
        <name>Zn(2+)</name>
        <dbReference type="ChEBI" id="CHEBI:29105"/>
        <label>2</label>
    </ligand>
</feature>
<dbReference type="PIRSF" id="PIRSF015853">
    <property type="entry name" value="Pep_DppA"/>
    <property type="match status" value="1"/>
</dbReference>
<dbReference type="InterPro" id="IPR027476">
    <property type="entry name" value="DppA_N"/>
</dbReference>
<sequence>MKIFISADIEGVAGIVHQEHTARNGREHDRARMLMTEEVNACIEGALLSGANEIVVNDSHGTMRNLIPELIHPKAEYITGSPKVLAMMEGINSEFDASIFLGYHSRMGNNGVLNHTFHGGVVQKIKINNIEMGEFAINAAIAGYFGVPVALVTGCQYTAIEAQEIVPGIETAIVKQTINRQAARNLSPQSARNLIKDKTITALSKIDTIKPVSFEGPFVVEITYLHPGLADAASILPIVEKVNPMTHRFETDDFIKAFRYIRSLIAIAGALV</sequence>
<dbReference type="Gene3D" id="3.40.50.10780">
    <property type="entry name" value="Dipeptide transport protein"/>
    <property type="match status" value="1"/>
</dbReference>
<protein>
    <submittedName>
        <fullName evidence="3">D-amino peptidase</fullName>
    </submittedName>
</protein>
<evidence type="ECO:0000256" key="1">
    <source>
        <dbReference type="PIRSR" id="PIRSR015853-1"/>
    </source>
</evidence>
<evidence type="ECO:0000313" key="4">
    <source>
        <dbReference type="Proteomes" id="UP000219252"/>
    </source>
</evidence>
<feature type="binding site" evidence="2">
    <location>
        <position position="10"/>
    </location>
    <ligand>
        <name>Zn(2+)</name>
        <dbReference type="ChEBI" id="CHEBI:29105"/>
        <label>1</label>
    </ligand>
</feature>
<dbReference type="AlphaFoldDB" id="A0A285UDZ0"/>
<dbReference type="Pfam" id="PF04951">
    <property type="entry name" value="Peptidase_M55"/>
    <property type="match status" value="1"/>
</dbReference>
<feature type="binding site" evidence="2">
    <location>
        <position position="8"/>
    </location>
    <ligand>
        <name>Zn(2+)</name>
        <dbReference type="ChEBI" id="CHEBI:29105"/>
        <label>1</label>
    </ligand>
</feature>
<name>A0A285UDZ0_9BACL</name>
<feature type="active site" description="Nucleophile" evidence="1">
    <location>
        <position position="115"/>
    </location>
</feature>
<dbReference type="GO" id="GO:0046872">
    <property type="term" value="F:metal ion binding"/>
    <property type="evidence" value="ECO:0007669"/>
    <property type="project" value="UniProtKB-KW"/>
</dbReference>
<dbReference type="RefSeq" id="WP_097149152.1">
    <property type="nucleotide sequence ID" value="NZ_OBQC01000004.1"/>
</dbReference>
<dbReference type="Gene3D" id="3.30.1360.130">
    <property type="entry name" value="Dipeptide transport protein"/>
    <property type="match status" value="1"/>
</dbReference>
<dbReference type="EMBL" id="OBQC01000004">
    <property type="protein sequence ID" value="SOC38511.1"/>
    <property type="molecule type" value="Genomic_DNA"/>
</dbReference>
<dbReference type="InterPro" id="IPR036177">
    <property type="entry name" value="Peptidase_M55_sf"/>
</dbReference>
<dbReference type="Proteomes" id="UP000219252">
    <property type="component" value="Unassembled WGS sequence"/>
</dbReference>
<keyword evidence="4" id="KW-1185">Reference proteome</keyword>
<gene>
    <name evidence="3" type="ORF">SAMN05877842_104158</name>
</gene>
<dbReference type="SUPFAM" id="SSF63992">
    <property type="entry name" value="Dipeptide transport protein"/>
    <property type="match status" value="1"/>
</dbReference>
<dbReference type="OrthoDB" id="9785420at2"/>
<feature type="binding site" evidence="2">
    <location>
        <position position="60"/>
    </location>
    <ligand>
        <name>Zn(2+)</name>
        <dbReference type="ChEBI" id="CHEBI:29105"/>
        <label>2</label>
    </ligand>
</feature>